<evidence type="ECO:0000313" key="2">
    <source>
        <dbReference type="EMBL" id="GGB24860.1"/>
    </source>
</evidence>
<feature type="compositionally biased region" description="Polar residues" evidence="1">
    <location>
        <begin position="1"/>
        <end position="20"/>
    </location>
</feature>
<organism evidence="2 3">
    <name type="scientific">Gordonia jinhuaensis</name>
    <dbReference type="NCBI Taxonomy" id="1517702"/>
    <lineage>
        <taxon>Bacteria</taxon>
        <taxon>Bacillati</taxon>
        <taxon>Actinomycetota</taxon>
        <taxon>Actinomycetes</taxon>
        <taxon>Mycobacteriales</taxon>
        <taxon>Gordoniaceae</taxon>
        <taxon>Gordonia</taxon>
    </lineage>
</organism>
<reference evidence="2" key="1">
    <citation type="journal article" date="2014" name="Int. J. Syst. Evol. Microbiol.">
        <title>Complete genome sequence of Corynebacterium casei LMG S-19264T (=DSM 44701T), isolated from a smear-ripened cheese.</title>
        <authorList>
            <consortium name="US DOE Joint Genome Institute (JGI-PGF)"/>
            <person name="Walter F."/>
            <person name="Albersmeier A."/>
            <person name="Kalinowski J."/>
            <person name="Ruckert C."/>
        </authorList>
    </citation>
    <scope>NUCLEOTIDE SEQUENCE</scope>
    <source>
        <strain evidence="2">CGMCC 1.12827</strain>
    </source>
</reference>
<protein>
    <submittedName>
        <fullName evidence="2">Uncharacterized protein</fullName>
    </submittedName>
</protein>
<keyword evidence="3" id="KW-1185">Reference proteome</keyword>
<dbReference type="EMBL" id="BMGC01000005">
    <property type="protein sequence ID" value="GGB24860.1"/>
    <property type="molecule type" value="Genomic_DNA"/>
</dbReference>
<feature type="compositionally biased region" description="Low complexity" evidence="1">
    <location>
        <begin position="21"/>
        <end position="33"/>
    </location>
</feature>
<evidence type="ECO:0000256" key="1">
    <source>
        <dbReference type="SAM" id="MobiDB-lite"/>
    </source>
</evidence>
<evidence type="ECO:0000313" key="3">
    <source>
        <dbReference type="Proteomes" id="UP000621454"/>
    </source>
</evidence>
<dbReference type="RefSeq" id="WP_229742203.1">
    <property type="nucleotide sequence ID" value="NZ_BMGC01000005.1"/>
</dbReference>
<dbReference type="AlphaFoldDB" id="A0A916WS65"/>
<comment type="caution">
    <text evidence="2">The sequence shown here is derived from an EMBL/GenBank/DDBJ whole genome shotgun (WGS) entry which is preliminary data.</text>
</comment>
<accession>A0A916WS65</accession>
<proteinExistence type="predicted"/>
<dbReference type="Proteomes" id="UP000621454">
    <property type="component" value="Unassembled WGS sequence"/>
</dbReference>
<gene>
    <name evidence="2" type="ORF">GCM10011489_11360</name>
</gene>
<reference evidence="2" key="2">
    <citation type="submission" date="2020-09" db="EMBL/GenBank/DDBJ databases">
        <authorList>
            <person name="Sun Q."/>
            <person name="Zhou Y."/>
        </authorList>
    </citation>
    <scope>NUCLEOTIDE SEQUENCE</scope>
    <source>
        <strain evidence="2">CGMCC 1.12827</strain>
    </source>
</reference>
<feature type="region of interest" description="Disordered" evidence="1">
    <location>
        <begin position="1"/>
        <end position="39"/>
    </location>
</feature>
<name>A0A916WS65_9ACTN</name>
<sequence>MSEDTSTVGTEETTASGTENTTASGTGDTASGGKHAAHAAPRGVVKAIEGYVRRNGGSAKAVLQPIGGAGVRITLVAAEGGILGDEVVDDLDTATAVVDAVDGVEVAEWDRDLTSTATPAPGHWRKMAGWVANT</sequence>